<keyword evidence="3" id="KW-1185">Reference proteome</keyword>
<sequence>MDFIAIIVAYLVSISLSGHGEPLTGIVIEWRDFLQKRGWNAKITVALFALIPTVVLALLTGWKPSGIITFVISVGVLLLAFKSGDQPEVLEEFTRKQEAEDDQGAWQLAVEELGLAAQMYEPGDEAIEEGVQAGLAYLFLERFFVSVFWFIAFGAPGVLLVWLISTALNDDQQSDVFFHRVKHALYWIPVRLMTFTLALVGDFNHCFSIWLKEVKDFERDDRVLLVTCLKAAVGERSVERLLPDSMTLLRRSQYAWLVALAVNLILG</sequence>
<evidence type="ECO:0000313" key="2">
    <source>
        <dbReference type="EMBL" id="MFC3701262.1"/>
    </source>
</evidence>
<name>A0ABV7WQ43_9GAMM</name>
<comment type="caution">
    <text evidence="2">The sequence shown here is derived from an EMBL/GenBank/DDBJ whole genome shotgun (WGS) entry which is preliminary data.</text>
</comment>
<protein>
    <submittedName>
        <fullName evidence="2">Regulatory signaling modulator protein AmpE</fullName>
    </submittedName>
</protein>
<dbReference type="InterPro" id="IPR031347">
    <property type="entry name" value="AmpE"/>
</dbReference>
<gene>
    <name evidence="2" type="primary">ampE</name>
    <name evidence="2" type="ORF">ACFOND_06365</name>
</gene>
<evidence type="ECO:0000313" key="3">
    <source>
        <dbReference type="Proteomes" id="UP001595710"/>
    </source>
</evidence>
<feature type="transmembrane region" description="Helical" evidence="1">
    <location>
        <begin position="143"/>
        <end position="164"/>
    </location>
</feature>
<dbReference type="Pfam" id="PF17113">
    <property type="entry name" value="AmpE"/>
    <property type="match status" value="1"/>
</dbReference>
<keyword evidence="1" id="KW-1133">Transmembrane helix</keyword>
<keyword evidence="1" id="KW-0472">Membrane</keyword>
<feature type="transmembrane region" description="Helical" evidence="1">
    <location>
        <begin position="65"/>
        <end position="81"/>
    </location>
</feature>
<dbReference type="InterPro" id="IPR052966">
    <property type="entry name" value="Beta-lactamase_Reg"/>
</dbReference>
<dbReference type="PANTHER" id="PTHR38684">
    <property type="entry name" value="PROTEIN AMPE"/>
    <property type="match status" value="1"/>
</dbReference>
<dbReference type="Proteomes" id="UP001595710">
    <property type="component" value="Unassembled WGS sequence"/>
</dbReference>
<reference evidence="3" key="1">
    <citation type="journal article" date="2019" name="Int. J. Syst. Evol. Microbiol.">
        <title>The Global Catalogue of Microorganisms (GCM) 10K type strain sequencing project: providing services to taxonomists for standard genome sequencing and annotation.</title>
        <authorList>
            <consortium name="The Broad Institute Genomics Platform"/>
            <consortium name="The Broad Institute Genome Sequencing Center for Infectious Disease"/>
            <person name="Wu L."/>
            <person name="Ma J."/>
        </authorList>
    </citation>
    <scope>NUCLEOTIDE SEQUENCE [LARGE SCALE GENOMIC DNA]</scope>
    <source>
        <strain evidence="3">CECT 8288</strain>
    </source>
</reference>
<feature type="transmembrane region" description="Helical" evidence="1">
    <location>
        <begin position="39"/>
        <end position="59"/>
    </location>
</feature>
<keyword evidence="1" id="KW-0812">Transmembrane</keyword>
<dbReference type="RefSeq" id="WP_290282736.1">
    <property type="nucleotide sequence ID" value="NZ_JAUFQI010000001.1"/>
</dbReference>
<proteinExistence type="predicted"/>
<dbReference type="EMBL" id="JBHRYN010000008">
    <property type="protein sequence ID" value="MFC3701262.1"/>
    <property type="molecule type" value="Genomic_DNA"/>
</dbReference>
<dbReference type="PANTHER" id="PTHR38684:SF1">
    <property type="entry name" value="PROTEIN AMPE"/>
    <property type="match status" value="1"/>
</dbReference>
<evidence type="ECO:0000256" key="1">
    <source>
        <dbReference type="SAM" id="Phobius"/>
    </source>
</evidence>
<accession>A0ABV7WQ43</accession>
<organism evidence="2 3">
    <name type="scientific">Reinekea marina</name>
    <dbReference type="NCBI Taxonomy" id="1310421"/>
    <lineage>
        <taxon>Bacteria</taxon>
        <taxon>Pseudomonadati</taxon>
        <taxon>Pseudomonadota</taxon>
        <taxon>Gammaproteobacteria</taxon>
        <taxon>Oceanospirillales</taxon>
        <taxon>Saccharospirillaceae</taxon>
        <taxon>Reinekea</taxon>
    </lineage>
</organism>
<feature type="transmembrane region" description="Helical" evidence="1">
    <location>
        <begin position="184"/>
        <end position="203"/>
    </location>
</feature>